<dbReference type="GO" id="GO:0005344">
    <property type="term" value="F:oxygen carrier activity"/>
    <property type="evidence" value="ECO:0007669"/>
    <property type="project" value="InterPro"/>
</dbReference>
<dbReference type="CDD" id="cd14773">
    <property type="entry name" value="TrHb2_PhHbO-like_O"/>
    <property type="match status" value="1"/>
</dbReference>
<keyword evidence="7" id="KW-1185">Reference proteome</keyword>
<evidence type="ECO:0000256" key="2">
    <source>
        <dbReference type="ARBA" id="ARBA00022617"/>
    </source>
</evidence>
<keyword evidence="3" id="KW-0479">Metal-binding</keyword>
<evidence type="ECO:0000256" key="4">
    <source>
        <dbReference type="ARBA" id="ARBA00023004"/>
    </source>
</evidence>
<evidence type="ECO:0000256" key="5">
    <source>
        <dbReference type="ARBA" id="ARBA00034496"/>
    </source>
</evidence>
<dbReference type="Pfam" id="PF01152">
    <property type="entry name" value="Bac_globin"/>
    <property type="match status" value="1"/>
</dbReference>
<dbReference type="Gene3D" id="1.10.490.10">
    <property type="entry name" value="Globins"/>
    <property type="match status" value="1"/>
</dbReference>
<name>A0A1X6YW54_9RHOB</name>
<comment type="similarity">
    <text evidence="5">Belongs to the truncated hemoglobin family. Group II subfamily.</text>
</comment>
<gene>
    <name evidence="6" type="primary">yjbI</name>
    <name evidence="6" type="ORF">ROG8370_01299</name>
</gene>
<organism evidence="6 7">
    <name type="scientific">Roseovarius gaetbuli</name>
    <dbReference type="NCBI Taxonomy" id="1356575"/>
    <lineage>
        <taxon>Bacteria</taxon>
        <taxon>Pseudomonadati</taxon>
        <taxon>Pseudomonadota</taxon>
        <taxon>Alphaproteobacteria</taxon>
        <taxon>Rhodobacterales</taxon>
        <taxon>Roseobacteraceae</taxon>
        <taxon>Roseovarius</taxon>
    </lineage>
</organism>
<evidence type="ECO:0000256" key="1">
    <source>
        <dbReference type="ARBA" id="ARBA00022448"/>
    </source>
</evidence>
<dbReference type="GO" id="GO:0019825">
    <property type="term" value="F:oxygen binding"/>
    <property type="evidence" value="ECO:0007669"/>
    <property type="project" value="InterPro"/>
</dbReference>
<dbReference type="InterPro" id="IPR001486">
    <property type="entry name" value="Hemoglobin_trunc"/>
</dbReference>
<keyword evidence="4" id="KW-0408">Iron</keyword>
<dbReference type="EMBL" id="FWFJ01000009">
    <property type="protein sequence ID" value="SLN32677.1"/>
    <property type="molecule type" value="Genomic_DNA"/>
</dbReference>
<dbReference type="OrthoDB" id="9790913at2"/>
<dbReference type="PANTHER" id="PTHR47366">
    <property type="entry name" value="TWO-ON-TWO HEMOGLOBIN-3"/>
    <property type="match status" value="1"/>
</dbReference>
<dbReference type="InterPro" id="IPR012292">
    <property type="entry name" value="Globin/Proto"/>
</dbReference>
<evidence type="ECO:0000313" key="7">
    <source>
        <dbReference type="Proteomes" id="UP000194012"/>
    </source>
</evidence>
<dbReference type="PANTHER" id="PTHR47366:SF1">
    <property type="entry name" value="TWO-ON-TWO HEMOGLOBIN-3"/>
    <property type="match status" value="1"/>
</dbReference>
<evidence type="ECO:0000256" key="3">
    <source>
        <dbReference type="ARBA" id="ARBA00022723"/>
    </source>
</evidence>
<dbReference type="InterPro" id="IPR044203">
    <property type="entry name" value="GlbO/GLB3-like"/>
</dbReference>
<keyword evidence="2" id="KW-0349">Heme</keyword>
<accession>A0A1X6YW54</accession>
<proteinExistence type="inferred from homology"/>
<dbReference type="Proteomes" id="UP000194012">
    <property type="component" value="Unassembled WGS sequence"/>
</dbReference>
<keyword evidence="1" id="KW-0813">Transport</keyword>
<sequence>MSALEDLGGEERLRALVETFYDLVETLPEGSNLRRLHGRGHGIDHARIEQFNFLSGFLGGRRYYMEKHGHMDVKLMHAHVPIRQVDADNWMVCMNKALDDEGHSGPHIDKLRAVFTRIATILVNDVPDWEDIGARKG</sequence>
<dbReference type="GO" id="GO:0046872">
    <property type="term" value="F:metal ion binding"/>
    <property type="evidence" value="ECO:0007669"/>
    <property type="project" value="UniProtKB-KW"/>
</dbReference>
<dbReference type="GO" id="GO:0020037">
    <property type="term" value="F:heme binding"/>
    <property type="evidence" value="ECO:0007669"/>
    <property type="project" value="InterPro"/>
</dbReference>
<reference evidence="7" key="1">
    <citation type="submission" date="2017-03" db="EMBL/GenBank/DDBJ databases">
        <authorList>
            <person name="Rodrigo-Torres L."/>
            <person name="Arahal R.D."/>
            <person name="Lucena T."/>
        </authorList>
    </citation>
    <scope>NUCLEOTIDE SEQUENCE [LARGE SCALE GENOMIC DNA]</scope>
    <source>
        <strain evidence="7">CECT 8370</strain>
    </source>
</reference>
<evidence type="ECO:0000313" key="6">
    <source>
        <dbReference type="EMBL" id="SLN32677.1"/>
    </source>
</evidence>
<dbReference type="SUPFAM" id="SSF46458">
    <property type="entry name" value="Globin-like"/>
    <property type="match status" value="1"/>
</dbReference>
<dbReference type="InterPro" id="IPR009050">
    <property type="entry name" value="Globin-like_sf"/>
</dbReference>
<protein>
    <submittedName>
        <fullName evidence="6">Group 2 truncated hemoglobin YjbI</fullName>
    </submittedName>
</protein>
<dbReference type="RefSeq" id="WP_085826253.1">
    <property type="nucleotide sequence ID" value="NZ_FWFJ01000009.1"/>
</dbReference>
<dbReference type="AlphaFoldDB" id="A0A1X6YW54"/>